<dbReference type="AlphaFoldDB" id="H0G5F0"/>
<proteinExistence type="predicted"/>
<evidence type="ECO:0000313" key="3">
    <source>
        <dbReference type="Proteomes" id="UP000004038"/>
    </source>
</evidence>
<feature type="compositionally biased region" description="Basic and acidic residues" evidence="1">
    <location>
        <begin position="1"/>
        <end position="19"/>
    </location>
</feature>
<gene>
    <name evidence="2" type="ORF">SM0020_23562</name>
</gene>
<protein>
    <submittedName>
        <fullName evidence="2">Uncharacterized protein</fullName>
    </submittedName>
</protein>
<sequence>MRDLPDDSHPGGGEPERAYHMRLGPDTAVFVNRPKSQGGTSEDRVATMSERS</sequence>
<reference evidence="2 3" key="1">
    <citation type="journal article" date="2012" name="J. Bacteriol.">
        <title>Draft Genome Sequence of Sinorhizobium meliloti CCNWSX0020, a Nitrogen-Fixing Symbiont with Copper Tolerance Capability Isolated from Lead-Zinc Mine Tailings.</title>
        <authorList>
            <person name="Li Z."/>
            <person name="Ma Z."/>
            <person name="Hao X."/>
            <person name="Wei G."/>
        </authorList>
    </citation>
    <scope>NUCLEOTIDE SEQUENCE [LARGE SCALE GENOMIC DNA]</scope>
    <source>
        <strain evidence="2 3">CCNWSX0020</strain>
    </source>
</reference>
<organism evidence="2 3">
    <name type="scientific">Sinorhizobium meliloti CCNWSX0020</name>
    <dbReference type="NCBI Taxonomy" id="1107881"/>
    <lineage>
        <taxon>Bacteria</taxon>
        <taxon>Pseudomonadati</taxon>
        <taxon>Pseudomonadota</taxon>
        <taxon>Alphaproteobacteria</taxon>
        <taxon>Hyphomicrobiales</taxon>
        <taxon>Rhizobiaceae</taxon>
        <taxon>Sinorhizobium/Ensifer group</taxon>
        <taxon>Sinorhizobium</taxon>
    </lineage>
</organism>
<evidence type="ECO:0000313" key="2">
    <source>
        <dbReference type="EMBL" id="EHK75480.1"/>
    </source>
</evidence>
<name>H0G5F0_RHIML</name>
<evidence type="ECO:0000256" key="1">
    <source>
        <dbReference type="SAM" id="MobiDB-lite"/>
    </source>
</evidence>
<dbReference type="Proteomes" id="UP000004038">
    <property type="component" value="Unassembled WGS sequence"/>
</dbReference>
<accession>H0G5F0</accession>
<feature type="compositionally biased region" description="Basic and acidic residues" evidence="1">
    <location>
        <begin position="41"/>
        <end position="52"/>
    </location>
</feature>
<dbReference type="EMBL" id="AGVV01000058">
    <property type="protein sequence ID" value="EHK75480.1"/>
    <property type="molecule type" value="Genomic_DNA"/>
</dbReference>
<feature type="region of interest" description="Disordered" evidence="1">
    <location>
        <begin position="1"/>
        <end position="52"/>
    </location>
</feature>